<dbReference type="SUPFAM" id="SSF56300">
    <property type="entry name" value="Metallo-dependent phosphatases"/>
    <property type="match status" value="1"/>
</dbReference>
<evidence type="ECO:0000259" key="2">
    <source>
        <dbReference type="Pfam" id="PF00149"/>
    </source>
</evidence>
<organism evidence="3 4">
    <name type="scientific">Leuconostoc kimchii</name>
    <dbReference type="NCBI Taxonomy" id="136609"/>
    <lineage>
        <taxon>Bacteria</taxon>
        <taxon>Bacillati</taxon>
        <taxon>Bacillota</taxon>
        <taxon>Bacilli</taxon>
        <taxon>Lactobacillales</taxon>
        <taxon>Lactobacillaceae</taxon>
        <taxon>Leuconostoc</taxon>
    </lineage>
</organism>
<dbReference type="EMBL" id="CP037939">
    <property type="protein sequence ID" value="QBR47744.1"/>
    <property type="molecule type" value="Genomic_DNA"/>
</dbReference>
<accession>A0ABX5SMU0</accession>
<gene>
    <name evidence="3" type="ORF">EW139_06270</name>
</gene>
<reference evidence="3 4" key="1">
    <citation type="submission" date="2019-03" db="EMBL/GenBank/DDBJ databases">
        <title>Complete Genome Sequence of Leuconostoc kimchii strain NKJ218 Isolated from Homemade Kimchi.</title>
        <authorList>
            <person name="Jung J.Y."/>
            <person name="Jin H.M."/>
            <person name="Jung J.-W."/>
            <person name="Lee S.-Y."/>
            <person name="Ryu B.-G."/>
            <person name="Han S.-S."/>
            <person name="Kang H.K."/>
            <person name="Choi H.W."/>
            <person name="Chung E.J."/>
            <person name="Choi K.-M."/>
        </authorList>
    </citation>
    <scope>NUCLEOTIDE SEQUENCE [LARGE SCALE GENOMIC DNA]</scope>
    <source>
        <strain evidence="3 4">NKJ218</strain>
    </source>
</reference>
<keyword evidence="3" id="KW-0540">Nuclease</keyword>
<name>A0ABX5SMU0_9LACO</name>
<dbReference type="InterPro" id="IPR041796">
    <property type="entry name" value="Mre11_N"/>
</dbReference>
<evidence type="ECO:0000313" key="3">
    <source>
        <dbReference type="EMBL" id="QBR47744.1"/>
    </source>
</evidence>
<dbReference type="GO" id="GO:0004527">
    <property type="term" value="F:exonuclease activity"/>
    <property type="evidence" value="ECO:0007669"/>
    <property type="project" value="UniProtKB-KW"/>
</dbReference>
<dbReference type="RefSeq" id="WP_013103977.1">
    <property type="nucleotide sequence ID" value="NZ_CP037939.1"/>
</dbReference>
<dbReference type="PANTHER" id="PTHR30337">
    <property type="entry name" value="COMPONENT OF ATP-DEPENDENT DSDNA EXONUCLEASE"/>
    <property type="match status" value="1"/>
</dbReference>
<dbReference type="Gene3D" id="3.60.21.10">
    <property type="match status" value="1"/>
</dbReference>
<dbReference type="PANTHER" id="PTHR30337:SF7">
    <property type="entry name" value="PHOSPHOESTERASE"/>
    <property type="match status" value="1"/>
</dbReference>
<proteinExistence type="predicted"/>
<dbReference type="Proteomes" id="UP000295756">
    <property type="component" value="Chromosome"/>
</dbReference>
<dbReference type="InterPro" id="IPR029052">
    <property type="entry name" value="Metallo-depent_PP-like"/>
</dbReference>
<dbReference type="InterPro" id="IPR050535">
    <property type="entry name" value="DNA_Repair-Maintenance_Comp"/>
</dbReference>
<sequence>MKFIHAADIHLGNPFIGLDQQLPDDLKTIVQQSTLTAFKNLIRDAIIQKVDFLVMPGDLYSTTVSSPKIQDIVSQQFDRLNAANIPVYLSFGNHDFQADKQQHLPWPPNVHVFNQKVETLYLTLKTGENVALTGFSYQTPRQTQKVITSYPLKTGLVDYHIGLYHGALGIDGDPYAPFALSDMLSKNYDYWALGHIHVRQTLNQTPFIGYSGDLQGLNRKEVGAKGYYLVESENHLLVPKFREAAEITWEQVTLEDVKNESDIISQIVNYNVDQMTFLSVEIIAHVDGATSQRIVGGITIEKIRAQLPKKLWVVSLRVRQNLSTMLAKDHIDQIYWQEAYEAIMSDFNIANELSNQAPLVVRDYFMSPEGETLLRDKMQQLIQARKV</sequence>
<feature type="domain" description="Calcineurin-like phosphoesterase" evidence="2">
    <location>
        <begin position="1"/>
        <end position="198"/>
    </location>
</feature>
<protein>
    <submittedName>
        <fullName evidence="3">DNA repair exonuclease</fullName>
    </submittedName>
</protein>
<keyword evidence="1" id="KW-0378">Hydrolase</keyword>
<keyword evidence="4" id="KW-1185">Reference proteome</keyword>
<dbReference type="CDD" id="cd00840">
    <property type="entry name" value="MPP_Mre11_N"/>
    <property type="match status" value="1"/>
</dbReference>
<dbReference type="Pfam" id="PF00149">
    <property type="entry name" value="Metallophos"/>
    <property type="match status" value="1"/>
</dbReference>
<evidence type="ECO:0000256" key="1">
    <source>
        <dbReference type="ARBA" id="ARBA00022801"/>
    </source>
</evidence>
<dbReference type="InterPro" id="IPR004843">
    <property type="entry name" value="Calcineurin-like_PHP"/>
</dbReference>
<evidence type="ECO:0000313" key="4">
    <source>
        <dbReference type="Proteomes" id="UP000295756"/>
    </source>
</evidence>
<keyword evidence="3" id="KW-0269">Exonuclease</keyword>